<evidence type="ECO:0000313" key="8">
    <source>
        <dbReference type="EMBL" id="RHL63629.1"/>
    </source>
</evidence>
<evidence type="ECO:0000313" key="16">
    <source>
        <dbReference type="Proteomes" id="UP000440614"/>
    </source>
</evidence>
<reference evidence="13 14" key="2">
    <citation type="submission" date="2018-08" db="EMBL/GenBank/DDBJ databases">
        <title>A genome reference for cultivated species of the human gut microbiota.</title>
        <authorList>
            <person name="Zou Y."/>
            <person name="Xue W."/>
            <person name="Luo G."/>
        </authorList>
    </citation>
    <scope>NUCLEOTIDE SEQUENCE [LARGE SCALE GENOMIC DNA]</scope>
    <source>
        <strain evidence="8 13">AF37-12</strain>
        <strain evidence="7 14">AM30-26</strain>
    </source>
</reference>
<evidence type="ECO:0000313" key="17">
    <source>
        <dbReference type="Proteomes" id="UP001156218"/>
    </source>
</evidence>
<evidence type="ECO:0000313" key="10">
    <source>
        <dbReference type="EMBL" id="UYU70075.1"/>
    </source>
</evidence>
<evidence type="ECO:0000256" key="1">
    <source>
        <dbReference type="SAM" id="SignalP"/>
    </source>
</evidence>
<dbReference type="Proteomes" id="UP000095576">
    <property type="component" value="Unassembled WGS sequence"/>
</dbReference>
<organism evidence="8 13">
    <name type="scientific">Bacteroides thetaiotaomicron</name>
    <dbReference type="NCBI Taxonomy" id="818"/>
    <lineage>
        <taxon>Bacteria</taxon>
        <taxon>Pseudomonadati</taxon>
        <taxon>Bacteroidota</taxon>
        <taxon>Bacteroidia</taxon>
        <taxon>Bacteroidales</taxon>
        <taxon>Bacteroidaceae</taxon>
        <taxon>Bacteroides</taxon>
    </lineage>
</organism>
<dbReference type="Proteomes" id="UP000284785">
    <property type="component" value="Unassembled WGS sequence"/>
</dbReference>
<dbReference type="InterPro" id="IPR021638">
    <property type="entry name" value="DUF3244"/>
</dbReference>
<accession>C6IP75</accession>
<feature type="chain" id="PRO_5002966903" evidence="1">
    <location>
        <begin position="20"/>
        <end position="118"/>
    </location>
</feature>
<dbReference type="Gene3D" id="2.60.40.3080">
    <property type="match status" value="1"/>
</dbReference>
<sequence length="118" mass="13120">MKAKLLLLLCCLFAIEGWANSNDIHLLKDSRSNPMGIPIQPTYEKCAILSNILNVSFGRAKDYAIITVTNKATGEIVHSKTYHNTSIVMIDMSSCEKGEYTIHIILNDCLLEGTFTVQ</sequence>
<dbReference type="EMBL" id="QROV01000003">
    <property type="protein sequence ID" value="RHL63629.1"/>
    <property type="molecule type" value="Genomic_DNA"/>
</dbReference>
<reference evidence="5" key="4">
    <citation type="submission" date="2021-02" db="EMBL/GenBank/DDBJ databases">
        <title>Infant gut strain persistence is associated with maternal origin, phylogeny, and functional potential including surface adhesion and iron acquisition.</title>
        <authorList>
            <person name="Lou Y.C."/>
        </authorList>
    </citation>
    <scope>NUCLEOTIDE SEQUENCE</scope>
    <source>
        <strain evidence="5">L3_082_243G1_dasL3_082_243G1_maxbin2.maxbin.015s ta_sub</strain>
    </source>
</reference>
<dbReference type="EMBL" id="JAQNVG010000003">
    <property type="protein sequence ID" value="MDC2234648.1"/>
    <property type="molecule type" value="Genomic_DNA"/>
</dbReference>
<dbReference type="EMBL" id="CP083680">
    <property type="protein sequence ID" value="UYU67989.1"/>
    <property type="molecule type" value="Genomic_DNA"/>
</dbReference>
<evidence type="ECO:0000313" key="14">
    <source>
        <dbReference type="Proteomes" id="UP000284785"/>
    </source>
</evidence>
<evidence type="ECO:0000313" key="13">
    <source>
        <dbReference type="Proteomes" id="UP000283616"/>
    </source>
</evidence>
<dbReference type="Proteomes" id="UP000440614">
    <property type="component" value="Unassembled WGS sequence"/>
</dbReference>
<dbReference type="GeneID" id="60924744"/>
<protein>
    <submittedName>
        <fullName evidence="8">DUF3244 domain-containing protein</fullName>
    </submittedName>
</protein>
<dbReference type="Proteomes" id="UP001162960">
    <property type="component" value="Chromosome"/>
</dbReference>
<accession>A0A0P0FKY1</accession>
<evidence type="ECO:0000313" key="3">
    <source>
        <dbReference type="EMBL" id="KAB4314267.1"/>
    </source>
</evidence>
<evidence type="ECO:0000313" key="9">
    <source>
        <dbReference type="EMBL" id="UYU67989.1"/>
    </source>
</evidence>
<evidence type="ECO:0000313" key="4">
    <source>
        <dbReference type="EMBL" id="KAB4481357.1"/>
    </source>
</evidence>
<dbReference type="EMBL" id="CP083685">
    <property type="protein sequence ID" value="UYU89253.1"/>
    <property type="molecule type" value="Genomic_DNA"/>
</dbReference>
<dbReference type="EMBL" id="QSJP01000002">
    <property type="protein sequence ID" value="RHD90818.1"/>
    <property type="molecule type" value="Genomic_DNA"/>
</dbReference>
<name>A0A0P0FKY1_BACT4</name>
<dbReference type="Proteomes" id="UP001217776">
    <property type="component" value="Unassembled WGS sequence"/>
</dbReference>
<evidence type="ECO:0000313" key="12">
    <source>
        <dbReference type="Proteomes" id="UP000095576"/>
    </source>
</evidence>
<keyword evidence="1" id="KW-0732">Signal</keyword>
<dbReference type="PATRIC" id="fig|818.23.peg.4851"/>
<gene>
    <name evidence="8" type="ORF">DW011_03235</name>
    <name evidence="7" type="ORF">DW780_02315</name>
    <name evidence="2" type="ORF">ERS852511_02399</name>
    <name evidence="4" type="ORF">GAN91_13840</name>
    <name evidence="3" type="ORF">GAO51_07850</name>
    <name evidence="5" type="ORF">KHY35_12490</name>
    <name evidence="10" type="ORF">KQP59_17545</name>
    <name evidence="9" type="ORF">KQP68_06850</name>
    <name evidence="11" type="ORF">KQP74_14975</name>
    <name evidence="6" type="ORF">PO127_02650</name>
</gene>
<feature type="signal peptide" evidence="1">
    <location>
        <begin position="1"/>
        <end position="19"/>
    </location>
</feature>
<dbReference type="SMR" id="A0A0P0FKY1"/>
<dbReference type="KEGG" id="btho:Btheta7330_04715"/>
<evidence type="ECO:0000313" key="11">
    <source>
        <dbReference type="EMBL" id="UYU89253.1"/>
    </source>
</evidence>
<dbReference type="RefSeq" id="WP_008762522.1">
    <property type="nucleotide sequence ID" value="NZ_BAABXH010000002.1"/>
</dbReference>
<dbReference type="EMBL" id="WCSY01000006">
    <property type="protein sequence ID" value="KAB4314267.1"/>
    <property type="molecule type" value="Genomic_DNA"/>
</dbReference>
<evidence type="ECO:0000313" key="7">
    <source>
        <dbReference type="EMBL" id="RHD90818.1"/>
    </source>
</evidence>
<evidence type="ECO:0000313" key="6">
    <source>
        <dbReference type="EMBL" id="MDC2234648.1"/>
    </source>
</evidence>
<dbReference type="Proteomes" id="UP001156218">
    <property type="component" value="Chromosome"/>
</dbReference>
<reference evidence="9 17" key="5">
    <citation type="submission" date="2021-06" db="EMBL/GenBank/DDBJ databases">
        <title>Interrogation of the integrated mobile genetic elements in gut-associated Bacteroides with a consensus prediction approach.</title>
        <authorList>
            <person name="Campbell D.E."/>
            <person name="Leigh J.R."/>
            <person name="Kim T."/>
            <person name="England W."/>
            <person name="Whitaker R.J."/>
            <person name="Degnan P.H."/>
        </authorList>
    </citation>
    <scope>NUCLEOTIDE SEQUENCE</scope>
    <source>
        <strain evidence="11">VPI-3443</strain>
        <strain evidence="10">VPI-BTDOT2</strain>
        <strain evidence="9 17">WAL8669</strain>
    </source>
</reference>
<proteinExistence type="predicted"/>
<reference evidence="6" key="6">
    <citation type="submission" date="2022-10" db="EMBL/GenBank/DDBJ databases">
        <title>Human gut microbiome strain richness.</title>
        <authorList>
            <person name="Chen-Liaw A."/>
        </authorList>
    </citation>
    <scope>NUCLEOTIDE SEQUENCE</scope>
    <source>
        <strain evidence="6">1001283st1_A3_1001283B150304_161114</strain>
    </source>
</reference>
<reference evidence="2 12" key="1">
    <citation type="submission" date="2015-09" db="EMBL/GenBank/DDBJ databases">
        <authorList>
            <consortium name="Pathogen Informatics"/>
        </authorList>
    </citation>
    <scope>NUCLEOTIDE SEQUENCE [LARGE SCALE GENOMIC DNA]</scope>
    <source>
        <strain evidence="2 12">2789STDY5834899</strain>
    </source>
</reference>
<dbReference type="EMBL" id="WCRY01000012">
    <property type="protein sequence ID" value="KAB4481357.1"/>
    <property type="molecule type" value="Genomic_DNA"/>
</dbReference>
<dbReference type="Proteomes" id="UP000782901">
    <property type="component" value="Unassembled WGS sequence"/>
</dbReference>
<dbReference type="EMBL" id="CP083681">
    <property type="protein sequence ID" value="UYU70075.1"/>
    <property type="molecule type" value="Genomic_DNA"/>
</dbReference>
<dbReference type="AlphaFoldDB" id="A0A0P0FKY1"/>
<dbReference type="Proteomes" id="UP001156216">
    <property type="component" value="Chromosome"/>
</dbReference>
<dbReference type="DNASU" id="1074857"/>
<evidence type="ECO:0000313" key="15">
    <source>
        <dbReference type="Proteomes" id="UP000436858"/>
    </source>
</evidence>
<evidence type="ECO:0000313" key="2">
    <source>
        <dbReference type="EMBL" id="CUP52999.1"/>
    </source>
</evidence>
<dbReference type="Proteomes" id="UP000436858">
    <property type="component" value="Unassembled WGS sequence"/>
</dbReference>
<dbReference type="EMBL" id="CZAP01000007">
    <property type="protein sequence ID" value="CUP52999.1"/>
    <property type="molecule type" value="Genomic_DNA"/>
</dbReference>
<dbReference type="EMBL" id="JAGZEE010000016">
    <property type="protein sequence ID" value="MBS5411505.1"/>
    <property type="molecule type" value="Genomic_DNA"/>
</dbReference>
<evidence type="ECO:0000313" key="5">
    <source>
        <dbReference type="EMBL" id="MBS5411505.1"/>
    </source>
</evidence>
<dbReference type="Proteomes" id="UP000283616">
    <property type="component" value="Unassembled WGS sequence"/>
</dbReference>
<reference evidence="15 16" key="3">
    <citation type="journal article" date="2019" name="Nat. Med.">
        <title>A library of human gut bacterial isolates paired with longitudinal multiomics data enables mechanistic microbiome research.</title>
        <authorList>
            <person name="Poyet M."/>
            <person name="Groussin M."/>
            <person name="Gibbons S.M."/>
            <person name="Avila-Pacheco J."/>
            <person name="Jiang X."/>
            <person name="Kearney S.M."/>
            <person name="Perrotta A.R."/>
            <person name="Berdy B."/>
            <person name="Zhao S."/>
            <person name="Lieberman T.D."/>
            <person name="Swanson P.K."/>
            <person name="Smith M."/>
            <person name="Roesemann S."/>
            <person name="Alexander J.E."/>
            <person name="Rich S.A."/>
            <person name="Livny J."/>
            <person name="Vlamakis H."/>
            <person name="Clish C."/>
            <person name="Bullock K."/>
            <person name="Deik A."/>
            <person name="Scott J."/>
            <person name="Pierce K.A."/>
            <person name="Xavier R.J."/>
            <person name="Alm E.J."/>
        </authorList>
    </citation>
    <scope>NUCLEOTIDE SEQUENCE [LARGE SCALE GENOMIC DNA]</scope>
    <source>
        <strain evidence="4 15">BIOML-A162</strain>
        <strain evidence="3 16">BIOML-A188</strain>
    </source>
</reference>
<dbReference type="Pfam" id="PF11589">
    <property type="entry name" value="DUF3244"/>
    <property type="match status" value="1"/>
</dbReference>